<evidence type="ECO:0000256" key="1">
    <source>
        <dbReference type="SAM" id="MobiDB-lite"/>
    </source>
</evidence>
<organism evidence="2 3">
    <name type="scientific">Acetonema longum DSM 6540</name>
    <dbReference type="NCBI Taxonomy" id="1009370"/>
    <lineage>
        <taxon>Bacteria</taxon>
        <taxon>Bacillati</taxon>
        <taxon>Bacillota</taxon>
        <taxon>Negativicutes</taxon>
        <taxon>Acetonemataceae</taxon>
        <taxon>Acetonema</taxon>
    </lineage>
</organism>
<protein>
    <submittedName>
        <fullName evidence="2">S-layer domain protein</fullName>
    </submittedName>
</protein>
<accession>F7NJS4</accession>
<name>F7NJS4_9FIRM</name>
<comment type="caution">
    <text evidence="2">The sequence shown here is derived from an EMBL/GenBank/DDBJ whole genome shotgun (WGS) entry which is preliminary data.</text>
</comment>
<feature type="compositionally biased region" description="Low complexity" evidence="1">
    <location>
        <begin position="1"/>
        <end position="17"/>
    </location>
</feature>
<dbReference type="STRING" id="1009370.ALO_11659"/>
<dbReference type="RefSeq" id="WP_004095761.1">
    <property type="nucleotide sequence ID" value="NZ_AFGF01000098.1"/>
</dbReference>
<evidence type="ECO:0000313" key="3">
    <source>
        <dbReference type="Proteomes" id="UP000003240"/>
    </source>
</evidence>
<keyword evidence="3" id="KW-1185">Reference proteome</keyword>
<gene>
    <name evidence="2" type="ORF">ALO_11659</name>
</gene>
<dbReference type="EMBL" id="AFGF01000098">
    <property type="protein sequence ID" value="EGO63730.1"/>
    <property type="molecule type" value="Genomic_DNA"/>
</dbReference>
<dbReference type="eggNOG" id="COG3203">
    <property type="taxonomic scope" value="Bacteria"/>
</dbReference>
<sequence length="345" mass="37813">MPVKANAGKGNSGAAPAAPQPRRNGKTPRQAADAGAPPATSSGDIDPETHAALIHELMQTGQDSRRAGDKINTAGEVRYHYALNSGAGLWGQDISGFRARLAFDAETRPDWRIHGMLEGKRNILNYDNHAGLPYLFLEGKLGRSLLRAGSFSHLMAEGNIYDSGFDGIQLNFGEPVKYRLSYGETGHSKETAIATARYEDFDYNLEAGVYHYRTDTDQKNTIRSLGGNYNFSNFGVGATILSATLQDSQGDHDGYVLSFNYGGLKTWRPGTYSLFAKYYNQPQGTYIMHGMNGPGSRMQGFKGYGLGMGYTVAANFVAGLEYYDLSEKASGDSARTWWSYLMQYF</sequence>
<feature type="region of interest" description="Disordered" evidence="1">
    <location>
        <begin position="1"/>
        <end position="46"/>
    </location>
</feature>
<dbReference type="AlphaFoldDB" id="F7NJS4"/>
<reference evidence="2 3" key="1">
    <citation type="journal article" date="2011" name="EMBO J.">
        <title>Structural diversity of bacterial flagellar motors.</title>
        <authorList>
            <person name="Chen S."/>
            <person name="Beeby M."/>
            <person name="Murphy G.E."/>
            <person name="Leadbetter J.R."/>
            <person name="Hendrixson D.R."/>
            <person name="Briegel A."/>
            <person name="Li Z."/>
            <person name="Shi J."/>
            <person name="Tocheva E.I."/>
            <person name="Muller A."/>
            <person name="Dobro M.J."/>
            <person name="Jensen G.J."/>
        </authorList>
    </citation>
    <scope>NUCLEOTIDE SEQUENCE [LARGE SCALE GENOMIC DNA]</scope>
    <source>
        <strain evidence="2 3">DSM 6540</strain>
    </source>
</reference>
<evidence type="ECO:0000313" key="2">
    <source>
        <dbReference type="EMBL" id="EGO63730.1"/>
    </source>
</evidence>
<dbReference type="Proteomes" id="UP000003240">
    <property type="component" value="Unassembled WGS sequence"/>
</dbReference>
<dbReference type="OrthoDB" id="1634655at2"/>
<proteinExistence type="predicted"/>